<dbReference type="Proteomes" id="UP001222325">
    <property type="component" value="Unassembled WGS sequence"/>
</dbReference>
<feature type="compositionally biased region" description="Acidic residues" evidence="2">
    <location>
        <begin position="554"/>
        <end position="571"/>
    </location>
</feature>
<dbReference type="PANTHER" id="PTHR15271">
    <property type="entry name" value="CHROMATIN ASSEMBLY FACTOR 1 SUBUNIT B"/>
    <property type="match status" value="1"/>
</dbReference>
<organism evidence="3 4">
    <name type="scientific">Mycena belliarum</name>
    <dbReference type="NCBI Taxonomy" id="1033014"/>
    <lineage>
        <taxon>Eukaryota</taxon>
        <taxon>Fungi</taxon>
        <taxon>Dikarya</taxon>
        <taxon>Basidiomycota</taxon>
        <taxon>Agaricomycotina</taxon>
        <taxon>Agaricomycetes</taxon>
        <taxon>Agaricomycetidae</taxon>
        <taxon>Agaricales</taxon>
        <taxon>Marasmiineae</taxon>
        <taxon>Mycenaceae</taxon>
        <taxon>Mycena</taxon>
    </lineage>
</organism>
<name>A0AAD6XP20_9AGAR</name>
<evidence type="ECO:0000313" key="4">
    <source>
        <dbReference type="Proteomes" id="UP001222325"/>
    </source>
</evidence>
<protein>
    <submittedName>
        <fullName evidence="3">Uncharacterized protein</fullName>
    </submittedName>
</protein>
<dbReference type="InterPro" id="IPR036322">
    <property type="entry name" value="WD40_repeat_dom_sf"/>
</dbReference>
<dbReference type="GO" id="GO:0005634">
    <property type="term" value="C:nucleus"/>
    <property type="evidence" value="ECO:0007669"/>
    <property type="project" value="TreeGrafter"/>
</dbReference>
<keyword evidence="1" id="KW-0853">WD repeat</keyword>
<evidence type="ECO:0000313" key="3">
    <source>
        <dbReference type="EMBL" id="KAJ7077882.1"/>
    </source>
</evidence>
<evidence type="ECO:0000256" key="1">
    <source>
        <dbReference type="PROSITE-ProRule" id="PRU00221"/>
    </source>
</evidence>
<keyword evidence="4" id="KW-1185">Reference proteome</keyword>
<dbReference type="GO" id="GO:0033186">
    <property type="term" value="C:CAF-1 complex"/>
    <property type="evidence" value="ECO:0007669"/>
    <property type="project" value="TreeGrafter"/>
</dbReference>
<dbReference type="InterPro" id="IPR015943">
    <property type="entry name" value="WD40/YVTN_repeat-like_dom_sf"/>
</dbReference>
<accession>A0AAD6XP20</accession>
<proteinExistence type="predicted"/>
<dbReference type="PROSITE" id="PS50082">
    <property type="entry name" value="WD_REPEATS_2"/>
    <property type="match status" value="1"/>
</dbReference>
<reference evidence="3" key="1">
    <citation type="submission" date="2023-03" db="EMBL/GenBank/DDBJ databases">
        <title>Massive genome expansion in bonnet fungi (Mycena s.s.) driven by repeated elements and novel gene families across ecological guilds.</title>
        <authorList>
            <consortium name="Lawrence Berkeley National Laboratory"/>
            <person name="Harder C.B."/>
            <person name="Miyauchi S."/>
            <person name="Viragh M."/>
            <person name="Kuo A."/>
            <person name="Thoen E."/>
            <person name="Andreopoulos B."/>
            <person name="Lu D."/>
            <person name="Skrede I."/>
            <person name="Drula E."/>
            <person name="Henrissat B."/>
            <person name="Morin E."/>
            <person name="Kohler A."/>
            <person name="Barry K."/>
            <person name="LaButti K."/>
            <person name="Morin E."/>
            <person name="Salamov A."/>
            <person name="Lipzen A."/>
            <person name="Mereny Z."/>
            <person name="Hegedus B."/>
            <person name="Baldrian P."/>
            <person name="Stursova M."/>
            <person name="Weitz H."/>
            <person name="Taylor A."/>
            <person name="Grigoriev I.V."/>
            <person name="Nagy L.G."/>
            <person name="Martin F."/>
            <person name="Kauserud H."/>
        </authorList>
    </citation>
    <scope>NUCLEOTIDE SEQUENCE</scope>
    <source>
        <strain evidence="3">CBHHK173m</strain>
    </source>
</reference>
<dbReference type="AlphaFoldDB" id="A0AAD6XP20"/>
<dbReference type="SUPFAM" id="SSF50978">
    <property type="entry name" value="WD40 repeat-like"/>
    <property type="match status" value="1"/>
</dbReference>
<dbReference type="EMBL" id="JARJCN010000070">
    <property type="protein sequence ID" value="KAJ7077882.1"/>
    <property type="molecule type" value="Genomic_DNA"/>
</dbReference>
<evidence type="ECO:0000256" key="2">
    <source>
        <dbReference type="SAM" id="MobiDB-lite"/>
    </source>
</evidence>
<dbReference type="GO" id="GO:0006335">
    <property type="term" value="P:DNA replication-dependent chromatin assembly"/>
    <property type="evidence" value="ECO:0007669"/>
    <property type="project" value="InterPro"/>
</dbReference>
<sequence length="587" mass="64691">MPAGLRLYDSARTSEIRFQEVHAISLHLPHPPLASSFNPGAGNIFCSRLQPFAYCILLKMGIFGLEPELNSSARRASAAVNVVRWSSSGELIASAGDDGMVITWAPSASPQASTYGRDLSAEDLRYEKEYWKPRTTFRCTMMQMYDLAWSPTAYRRVQMHARDRGLSQYVQGVAWDPLNEYIEQFSDRSMHVYRISTSKTCLCLRCSAVFRVRCSRLPSFTFHRVPVPLCPTYPTSFEPLQQERCAPVYDSTAAQDMPLILPLHRSPRTPTHALQARCHNRLPHPAPHPSYRRQRAQIVVQRVTLQWGALSSARPSPIAIGFEMGWFLNGRQSLLTRGSTICARAINFGPLSHTQASTDPSYPRTQQTRPAANATTSLPQSQHAGLLHRLARTHAEASPPTAVPKSRRAYTGTRACCRLAVPQRRHRTRGTDSASWALGPPHARQPLGTVFVAPRVTTHAACVLMPSLLRNYDGPMRVLKELELMDKVASSILDGALAGAALGPDAPKEDWGVIVELGVDDREDVALVDTSDRFPQGDGIREGAEETAQGPAPDLEDVVDVVDPGAEDASDNENSGKGRRSSVESQL</sequence>
<dbReference type="GO" id="GO:0006334">
    <property type="term" value="P:nucleosome assembly"/>
    <property type="evidence" value="ECO:0007669"/>
    <property type="project" value="TreeGrafter"/>
</dbReference>
<dbReference type="InterPro" id="IPR045145">
    <property type="entry name" value="PTHR15271"/>
</dbReference>
<feature type="region of interest" description="Disordered" evidence="2">
    <location>
        <begin position="531"/>
        <end position="587"/>
    </location>
</feature>
<dbReference type="InterPro" id="IPR001680">
    <property type="entry name" value="WD40_rpt"/>
</dbReference>
<feature type="repeat" description="WD" evidence="1">
    <location>
        <begin position="73"/>
        <end position="104"/>
    </location>
</feature>
<gene>
    <name evidence="3" type="ORF">B0H15DRAFT_1003229</name>
</gene>
<dbReference type="PANTHER" id="PTHR15271:SF4">
    <property type="entry name" value="CHROMATIN ASSEMBLY FACTOR 1 SUBUNIT B"/>
    <property type="match status" value="1"/>
</dbReference>
<feature type="region of interest" description="Disordered" evidence="2">
    <location>
        <begin position="352"/>
        <end position="382"/>
    </location>
</feature>
<dbReference type="Gene3D" id="2.130.10.10">
    <property type="entry name" value="YVTN repeat-like/Quinoprotein amine dehydrogenase"/>
    <property type="match status" value="1"/>
</dbReference>
<comment type="caution">
    <text evidence="3">The sequence shown here is derived from an EMBL/GenBank/DDBJ whole genome shotgun (WGS) entry which is preliminary data.</text>
</comment>